<sequence>MQKERSVWYAEGFVHALSYGRFYRRNPYRVGSRPFNEWEAGFDHGVRKYSEEKI</sequence>
<name>A0AAU8HZW7_9CAUD</name>
<accession>A0AAU8HZW7</accession>
<dbReference type="EMBL" id="PP895363">
    <property type="protein sequence ID" value="XCI78218.1"/>
    <property type="molecule type" value="Genomic_DNA"/>
</dbReference>
<organism evidence="1">
    <name type="scientific">Klebsiella phage FKP3</name>
    <dbReference type="NCBI Taxonomy" id="3231233"/>
    <lineage>
        <taxon>Viruses</taxon>
        <taxon>Duplodnaviria</taxon>
        <taxon>Heunggongvirae</taxon>
        <taxon>Uroviricota</taxon>
        <taxon>Caudoviricetes</taxon>
        <taxon>Stephanstirmvirinae</taxon>
        <taxon>Justusliebigvirus</taxon>
    </lineage>
</organism>
<protein>
    <submittedName>
        <fullName evidence="1">Uncharacterized protein</fullName>
    </submittedName>
</protein>
<proteinExistence type="predicted"/>
<reference evidence="1" key="1">
    <citation type="submission" date="2024-06" db="EMBL/GenBank/DDBJ databases">
        <title>High activity and specificity of bacteriophage cocktails against carbapenem-resistant Klebsiella pneumoniae belonging to high-risk clones CG258 and ST307.</title>
        <authorList>
            <person name="Jimenez Quiceno J."/>
            <person name="Salazar Ospina L."/>
            <person name="Tellez Carrasquilla S."/>
        </authorList>
    </citation>
    <scope>NUCLEOTIDE SEQUENCE</scope>
</reference>
<evidence type="ECO:0000313" key="1">
    <source>
        <dbReference type="EMBL" id="XCI78218.1"/>
    </source>
</evidence>